<proteinExistence type="predicted"/>
<evidence type="ECO:0000313" key="2">
    <source>
        <dbReference type="Proteomes" id="UP000708208"/>
    </source>
</evidence>
<keyword evidence="2" id="KW-1185">Reference proteome</keyword>
<sequence length="72" mass="8662">MNLNVWVCYDFTRASTLASATSTYVAKTQEEYPFLEHNRSKIHRKAVSWEYYLTLENRITYFFKMNVRSNLI</sequence>
<protein>
    <submittedName>
        <fullName evidence="1">Uncharacterized protein</fullName>
    </submittedName>
</protein>
<dbReference type="Proteomes" id="UP000708208">
    <property type="component" value="Unassembled WGS sequence"/>
</dbReference>
<organism evidence="1 2">
    <name type="scientific">Allacma fusca</name>
    <dbReference type="NCBI Taxonomy" id="39272"/>
    <lineage>
        <taxon>Eukaryota</taxon>
        <taxon>Metazoa</taxon>
        <taxon>Ecdysozoa</taxon>
        <taxon>Arthropoda</taxon>
        <taxon>Hexapoda</taxon>
        <taxon>Collembola</taxon>
        <taxon>Symphypleona</taxon>
        <taxon>Sminthuridae</taxon>
        <taxon>Allacma</taxon>
    </lineage>
</organism>
<evidence type="ECO:0000313" key="1">
    <source>
        <dbReference type="EMBL" id="CAG7784956.1"/>
    </source>
</evidence>
<gene>
    <name evidence="1" type="ORF">AFUS01_LOCUS23609</name>
</gene>
<comment type="caution">
    <text evidence="1">The sequence shown here is derived from an EMBL/GenBank/DDBJ whole genome shotgun (WGS) entry which is preliminary data.</text>
</comment>
<reference evidence="1" key="1">
    <citation type="submission" date="2021-06" db="EMBL/GenBank/DDBJ databases">
        <authorList>
            <person name="Hodson N. C."/>
            <person name="Mongue J. A."/>
            <person name="Jaron S. K."/>
        </authorList>
    </citation>
    <scope>NUCLEOTIDE SEQUENCE</scope>
</reference>
<accession>A0A8J2KFD1</accession>
<dbReference type="EMBL" id="CAJVCH010286284">
    <property type="protein sequence ID" value="CAG7784956.1"/>
    <property type="molecule type" value="Genomic_DNA"/>
</dbReference>
<name>A0A8J2KFD1_9HEXA</name>
<dbReference type="AlphaFoldDB" id="A0A8J2KFD1"/>